<evidence type="ECO:0000313" key="3">
    <source>
        <dbReference type="Proteomes" id="UP000186817"/>
    </source>
</evidence>
<gene>
    <name evidence="2" type="ORF">AK812_SmicGene49103</name>
</gene>
<dbReference type="EMBL" id="LSRX01000629">
    <property type="protein sequence ID" value="OLP92273.1"/>
    <property type="molecule type" value="Genomic_DNA"/>
</dbReference>
<evidence type="ECO:0000256" key="1">
    <source>
        <dbReference type="SAM" id="MobiDB-lite"/>
    </source>
</evidence>
<feature type="compositionally biased region" description="Polar residues" evidence="1">
    <location>
        <begin position="104"/>
        <end position="115"/>
    </location>
</feature>
<name>A0A1Q9DAN5_SYMMI</name>
<organism evidence="2 3">
    <name type="scientific">Symbiodinium microadriaticum</name>
    <name type="common">Dinoflagellate</name>
    <name type="synonym">Zooxanthella microadriatica</name>
    <dbReference type="NCBI Taxonomy" id="2951"/>
    <lineage>
        <taxon>Eukaryota</taxon>
        <taxon>Sar</taxon>
        <taxon>Alveolata</taxon>
        <taxon>Dinophyceae</taxon>
        <taxon>Suessiales</taxon>
        <taxon>Symbiodiniaceae</taxon>
        <taxon>Symbiodinium</taxon>
    </lineage>
</organism>
<feature type="region of interest" description="Disordered" evidence="1">
    <location>
        <begin position="97"/>
        <end position="133"/>
    </location>
</feature>
<reference evidence="2 3" key="1">
    <citation type="submission" date="2016-02" db="EMBL/GenBank/DDBJ databases">
        <title>Genome analysis of coral dinoflagellate symbionts highlights evolutionary adaptations to a symbiotic lifestyle.</title>
        <authorList>
            <person name="Aranda M."/>
            <person name="Li Y."/>
            <person name="Liew Y.J."/>
            <person name="Baumgarten S."/>
            <person name="Simakov O."/>
            <person name="Wilson M."/>
            <person name="Piel J."/>
            <person name="Ashoor H."/>
            <person name="Bougouffa S."/>
            <person name="Bajic V.B."/>
            <person name="Ryu T."/>
            <person name="Ravasi T."/>
            <person name="Bayer T."/>
            <person name="Micklem G."/>
            <person name="Kim H."/>
            <person name="Bhak J."/>
            <person name="Lajeunesse T.C."/>
            <person name="Voolstra C.R."/>
        </authorList>
    </citation>
    <scope>NUCLEOTIDE SEQUENCE [LARGE SCALE GENOMIC DNA]</scope>
    <source>
        <strain evidence="2 3">CCMP2467</strain>
    </source>
</reference>
<comment type="caution">
    <text evidence="2">The sequence shown here is derived from an EMBL/GenBank/DDBJ whole genome shotgun (WGS) entry which is preliminary data.</text>
</comment>
<keyword evidence="3" id="KW-1185">Reference proteome</keyword>
<accession>A0A1Q9DAN5</accession>
<proteinExistence type="predicted"/>
<dbReference type="AlphaFoldDB" id="A0A1Q9DAN5"/>
<protein>
    <submittedName>
        <fullName evidence="2">Uncharacterized protein</fullName>
    </submittedName>
</protein>
<evidence type="ECO:0000313" key="2">
    <source>
        <dbReference type="EMBL" id="OLP92273.1"/>
    </source>
</evidence>
<feature type="compositionally biased region" description="Basic and acidic residues" evidence="1">
    <location>
        <begin position="20"/>
        <end position="33"/>
    </location>
</feature>
<sequence length="133" mass="14806">MHRTTTMPSMTSRKLSYHPPKQDRKLRRHDDGKSASALDASERSLRRQAASPRCVKRPVAVLVAEWPQNPHPLGTTGGAEAARAECCSAQSTALQYRLGPESMNRPTTRCQQGRSSEVDSPHPVHVCQRPRVR</sequence>
<dbReference type="Proteomes" id="UP000186817">
    <property type="component" value="Unassembled WGS sequence"/>
</dbReference>
<feature type="compositionally biased region" description="Polar residues" evidence="1">
    <location>
        <begin position="1"/>
        <end position="14"/>
    </location>
</feature>
<feature type="region of interest" description="Disordered" evidence="1">
    <location>
        <begin position="1"/>
        <end position="54"/>
    </location>
</feature>